<comment type="caution">
    <text evidence="3">The sequence shown here is derived from an EMBL/GenBank/DDBJ whole genome shotgun (WGS) entry which is preliminary data.</text>
</comment>
<dbReference type="InterPro" id="IPR002059">
    <property type="entry name" value="CSP_DNA-bd"/>
</dbReference>
<sequence length="118" mass="13133">MTDSRPHFWAEGVVASWNDEEGLGIVRSGDVPGDVFVHFSMISQRDAGYRSLTSGETVYFTWEAFPQDGCRFRAIEVRRPGAGPDHSRAGESRVGETQTDDGAYVSRLRIEFDHPGEP</sequence>
<dbReference type="Gene3D" id="2.40.50.140">
    <property type="entry name" value="Nucleic acid-binding proteins"/>
    <property type="match status" value="1"/>
</dbReference>
<gene>
    <name evidence="3" type="ORF">ACFYXI_24615</name>
</gene>
<dbReference type="SUPFAM" id="SSF50249">
    <property type="entry name" value="Nucleic acid-binding proteins"/>
    <property type="match status" value="1"/>
</dbReference>
<dbReference type="EMBL" id="JBIASD010000017">
    <property type="protein sequence ID" value="MFF3668774.1"/>
    <property type="molecule type" value="Genomic_DNA"/>
</dbReference>
<dbReference type="InterPro" id="IPR011129">
    <property type="entry name" value="CSD"/>
</dbReference>
<evidence type="ECO:0000259" key="2">
    <source>
        <dbReference type="PROSITE" id="PS51857"/>
    </source>
</evidence>
<evidence type="ECO:0000256" key="1">
    <source>
        <dbReference type="SAM" id="MobiDB-lite"/>
    </source>
</evidence>
<feature type="compositionally biased region" description="Basic and acidic residues" evidence="1">
    <location>
        <begin position="79"/>
        <end position="94"/>
    </location>
</feature>
<organism evidence="3 4">
    <name type="scientific">Microtetraspora malaysiensis</name>
    <dbReference type="NCBI Taxonomy" id="161358"/>
    <lineage>
        <taxon>Bacteria</taxon>
        <taxon>Bacillati</taxon>
        <taxon>Actinomycetota</taxon>
        <taxon>Actinomycetes</taxon>
        <taxon>Streptosporangiales</taxon>
        <taxon>Streptosporangiaceae</taxon>
        <taxon>Microtetraspora</taxon>
    </lineage>
</organism>
<dbReference type="PROSITE" id="PS51857">
    <property type="entry name" value="CSD_2"/>
    <property type="match status" value="1"/>
</dbReference>
<proteinExistence type="predicted"/>
<feature type="domain" description="CSD" evidence="2">
    <location>
        <begin position="9"/>
        <end position="79"/>
    </location>
</feature>
<dbReference type="SMART" id="SM00357">
    <property type="entry name" value="CSP"/>
    <property type="match status" value="1"/>
</dbReference>
<dbReference type="InterPro" id="IPR012340">
    <property type="entry name" value="NA-bd_OB-fold"/>
</dbReference>
<dbReference type="RefSeq" id="WP_387414485.1">
    <property type="nucleotide sequence ID" value="NZ_JBIASD010000017.1"/>
</dbReference>
<name>A0ABW6SXV0_9ACTN</name>
<dbReference type="Proteomes" id="UP001602013">
    <property type="component" value="Unassembled WGS sequence"/>
</dbReference>
<keyword evidence="4" id="KW-1185">Reference proteome</keyword>
<evidence type="ECO:0000313" key="3">
    <source>
        <dbReference type="EMBL" id="MFF3668774.1"/>
    </source>
</evidence>
<evidence type="ECO:0000313" key="4">
    <source>
        <dbReference type="Proteomes" id="UP001602013"/>
    </source>
</evidence>
<protein>
    <submittedName>
        <fullName evidence="3">Cold-shock protein</fullName>
    </submittedName>
</protein>
<accession>A0ABW6SXV0</accession>
<feature type="region of interest" description="Disordered" evidence="1">
    <location>
        <begin position="79"/>
        <end position="101"/>
    </location>
</feature>
<dbReference type="Pfam" id="PF00313">
    <property type="entry name" value="CSD"/>
    <property type="match status" value="1"/>
</dbReference>
<reference evidence="3 4" key="1">
    <citation type="submission" date="2024-10" db="EMBL/GenBank/DDBJ databases">
        <title>The Natural Products Discovery Center: Release of the First 8490 Sequenced Strains for Exploring Actinobacteria Biosynthetic Diversity.</title>
        <authorList>
            <person name="Kalkreuter E."/>
            <person name="Kautsar S.A."/>
            <person name="Yang D."/>
            <person name="Bader C.D."/>
            <person name="Teijaro C.N."/>
            <person name="Fluegel L."/>
            <person name="Davis C.M."/>
            <person name="Simpson J.R."/>
            <person name="Lauterbach L."/>
            <person name="Steele A.D."/>
            <person name="Gui C."/>
            <person name="Meng S."/>
            <person name="Li G."/>
            <person name="Viehrig K."/>
            <person name="Ye F."/>
            <person name="Su P."/>
            <person name="Kiefer A.F."/>
            <person name="Nichols A."/>
            <person name="Cepeda A.J."/>
            <person name="Yan W."/>
            <person name="Fan B."/>
            <person name="Jiang Y."/>
            <person name="Adhikari A."/>
            <person name="Zheng C.-J."/>
            <person name="Schuster L."/>
            <person name="Cowan T.M."/>
            <person name="Smanski M.J."/>
            <person name="Chevrette M.G."/>
            <person name="De Carvalho L.P.S."/>
            <person name="Shen B."/>
        </authorList>
    </citation>
    <scope>NUCLEOTIDE SEQUENCE [LARGE SCALE GENOMIC DNA]</scope>
    <source>
        <strain evidence="3 4">NPDC002173</strain>
    </source>
</reference>